<dbReference type="SUPFAM" id="SSF52743">
    <property type="entry name" value="Subtilisin-like"/>
    <property type="match status" value="1"/>
</dbReference>
<evidence type="ECO:0000256" key="5">
    <source>
        <dbReference type="PROSITE-ProRule" id="PRU01240"/>
    </source>
</evidence>
<dbReference type="CDD" id="cd04848">
    <property type="entry name" value="Peptidases_S8_Autotransporter_serine_protease_like"/>
    <property type="match status" value="1"/>
</dbReference>
<dbReference type="InterPro" id="IPR022398">
    <property type="entry name" value="Peptidase_S8_His-AS"/>
</dbReference>
<feature type="chain" id="PRO_5045353936" description="Peptidase S8/S53 domain-containing protein" evidence="8">
    <location>
        <begin position="26"/>
        <end position="892"/>
    </location>
</feature>
<dbReference type="InterPro" id="IPR015500">
    <property type="entry name" value="Peptidase_S8_subtilisin-rel"/>
</dbReference>
<dbReference type="PROSITE" id="PS00138">
    <property type="entry name" value="SUBTILASE_SER"/>
    <property type="match status" value="1"/>
</dbReference>
<dbReference type="PRINTS" id="PR00723">
    <property type="entry name" value="SUBTILISIN"/>
</dbReference>
<dbReference type="InterPro" id="IPR000209">
    <property type="entry name" value="Peptidase_S8/S53_dom"/>
</dbReference>
<keyword evidence="1 5" id="KW-0645">Protease</keyword>
<dbReference type="PROSITE" id="PS51892">
    <property type="entry name" value="SUBTILASE"/>
    <property type="match status" value="1"/>
</dbReference>
<evidence type="ECO:0000259" key="9">
    <source>
        <dbReference type="Pfam" id="PF00082"/>
    </source>
</evidence>
<keyword evidence="11" id="KW-1185">Reference proteome</keyword>
<dbReference type="PANTHER" id="PTHR42884">
    <property type="entry name" value="PROPROTEIN CONVERTASE SUBTILISIN/KEXIN-RELATED"/>
    <property type="match status" value="1"/>
</dbReference>
<protein>
    <recommendedName>
        <fullName evidence="9">Peptidase S8/S53 domain-containing protein</fullName>
    </recommendedName>
</protein>
<reference evidence="11" key="1">
    <citation type="journal article" date="2019" name="Int. J. Syst. Evol. Microbiol.">
        <title>The Global Catalogue of Microorganisms (GCM) 10K type strain sequencing project: providing services to taxonomists for standard genome sequencing and annotation.</title>
        <authorList>
            <consortium name="The Broad Institute Genomics Platform"/>
            <consortium name="The Broad Institute Genome Sequencing Center for Infectious Disease"/>
            <person name="Wu L."/>
            <person name="Ma J."/>
        </authorList>
    </citation>
    <scope>NUCLEOTIDE SEQUENCE [LARGE SCALE GENOMIC DNA]</scope>
    <source>
        <strain evidence="11">CGMCC 1.12482</strain>
    </source>
</reference>
<proteinExistence type="inferred from homology"/>
<feature type="active site" description="Charge relay system" evidence="5">
    <location>
        <position position="250"/>
    </location>
</feature>
<feature type="compositionally biased region" description="Pro residues" evidence="7">
    <location>
        <begin position="176"/>
        <end position="207"/>
    </location>
</feature>
<keyword evidence="2 8" id="KW-0732">Signal</keyword>
<dbReference type="PANTHER" id="PTHR42884:SF14">
    <property type="entry name" value="NEUROENDOCRINE CONVERTASE 1"/>
    <property type="match status" value="1"/>
</dbReference>
<evidence type="ECO:0000256" key="8">
    <source>
        <dbReference type="SAM" id="SignalP"/>
    </source>
</evidence>
<organism evidence="10 11">
    <name type="scientific">Halopseudomonas salina</name>
    <dbReference type="NCBI Taxonomy" id="1323744"/>
    <lineage>
        <taxon>Bacteria</taxon>
        <taxon>Pseudomonadati</taxon>
        <taxon>Pseudomonadota</taxon>
        <taxon>Gammaproteobacteria</taxon>
        <taxon>Pseudomonadales</taxon>
        <taxon>Pseudomonadaceae</taxon>
        <taxon>Halopseudomonas</taxon>
    </lineage>
</organism>
<keyword evidence="3 5" id="KW-0378">Hydrolase</keyword>
<feature type="active site" description="Charge relay system" evidence="5">
    <location>
        <position position="286"/>
    </location>
</feature>
<dbReference type="Pfam" id="PF00082">
    <property type="entry name" value="Peptidase_S8"/>
    <property type="match status" value="1"/>
</dbReference>
<dbReference type="EMBL" id="BMFF01000003">
    <property type="protein sequence ID" value="GGC98877.1"/>
    <property type="molecule type" value="Genomic_DNA"/>
</dbReference>
<evidence type="ECO:0000256" key="1">
    <source>
        <dbReference type="ARBA" id="ARBA00022670"/>
    </source>
</evidence>
<dbReference type="Proteomes" id="UP000638188">
    <property type="component" value="Unassembled WGS sequence"/>
</dbReference>
<feature type="domain" description="Peptidase S8/S53" evidence="9">
    <location>
        <begin position="241"/>
        <end position="515"/>
    </location>
</feature>
<gene>
    <name evidence="10" type="ORF">GCM10007418_17700</name>
</gene>
<dbReference type="InterPro" id="IPR023827">
    <property type="entry name" value="Peptidase_S8_Asp-AS"/>
</dbReference>
<evidence type="ECO:0000256" key="6">
    <source>
        <dbReference type="RuleBase" id="RU003355"/>
    </source>
</evidence>
<evidence type="ECO:0000313" key="10">
    <source>
        <dbReference type="EMBL" id="GGC98877.1"/>
    </source>
</evidence>
<evidence type="ECO:0000256" key="2">
    <source>
        <dbReference type="ARBA" id="ARBA00022729"/>
    </source>
</evidence>
<dbReference type="PROSITE" id="PS00137">
    <property type="entry name" value="SUBTILASE_HIS"/>
    <property type="match status" value="1"/>
</dbReference>
<evidence type="ECO:0000256" key="7">
    <source>
        <dbReference type="SAM" id="MobiDB-lite"/>
    </source>
</evidence>
<feature type="region of interest" description="Disordered" evidence="7">
    <location>
        <begin position="149"/>
        <end position="214"/>
    </location>
</feature>
<dbReference type="PROSITE" id="PS00136">
    <property type="entry name" value="SUBTILASE_ASP"/>
    <property type="match status" value="1"/>
</dbReference>
<keyword evidence="4 5" id="KW-0720">Serine protease</keyword>
<comment type="caution">
    <text evidence="10">The sequence shown here is derived from an EMBL/GenBank/DDBJ whole genome shotgun (WGS) entry which is preliminary data.</text>
</comment>
<evidence type="ECO:0000256" key="3">
    <source>
        <dbReference type="ARBA" id="ARBA00022801"/>
    </source>
</evidence>
<dbReference type="InterPro" id="IPR034061">
    <property type="entry name" value="Peptidases_S8_Autotransporter"/>
</dbReference>
<name>A0ABQ1PL58_9GAMM</name>
<evidence type="ECO:0000256" key="4">
    <source>
        <dbReference type="ARBA" id="ARBA00022825"/>
    </source>
</evidence>
<comment type="similarity">
    <text evidence="5 6">Belongs to the peptidase S8 family.</text>
</comment>
<dbReference type="RefSeq" id="WP_150278470.1">
    <property type="nucleotide sequence ID" value="NZ_BMFF01000003.1"/>
</dbReference>
<dbReference type="InterPro" id="IPR036852">
    <property type="entry name" value="Peptidase_S8/S53_dom_sf"/>
</dbReference>
<evidence type="ECO:0000313" key="11">
    <source>
        <dbReference type="Proteomes" id="UP000638188"/>
    </source>
</evidence>
<sequence>MSATTLRLACLTSALALAFPTTLLAQQSGSPLAEAIAAAGNYPGYQNRISSAELQNLLDAAARSDLALRTAATPMINRSREAGLSVYVETLGMVSTTQSALLEQMLQSRYGASSVTSVASADASNNGGISTGWLLGGAAVAGIAAAAGGGGGGGGGNSAPVEDPIVDETPGLPTSPVSPTPPPTEEPAPEPTDPDPTPEYGPEPGPENPADKLLPLSNEHALTNGYNLTYGHIAHERGFTGAGSRIAIIDSGVRSTHIELNGQIAGHYNVLTNETSAQAGSDSGDHGTHVAGILAARRNNTGTVGYAYGAQLLNVRFTNDADEITASDQQLATGFAWARNNGARWFNNSWGIDVTVADAGRATIESAFPALLAEWQTGVADQRVYVWATGNEDLDQPLVFAALPSLYPELQNHWIAVASVDSNTGVLSSFSNACGDAAQWCLVAPGTDIVSSINLGDDRYGRFSGTSMATPAVTGALAVVSQAFPTLSSDQVVQRLFYTANKEGRYADTSLYGQGLLDLELATRPVGTLTVVSANGKALPVAGSALVLGAPFGSANPLAGLQVMTTDQLSAGFAIDLGQMLTPRDFRYDSGRGFTRLSRSQATEIRDQQRFTRFSAEGREDSLVMTLSQGNGQSLSIGQVDSMDMLDDRASLSGLSQLDTGMASPFWLQQQGEQALAMRQRIPLGYASLEITSAASALRHGMSIGLSSTTSTYAATLEAGYLRGRDGLFDSRGRGALDLSSSSQTLYAGVRGHMRLGALAIEHAGYMGQTQVDGAGLFGDLGRVLSSSWLVSGVYNRGSEDLGLVFQQPLRVESADTRVNVATGYNGNLFDMQSLTLNLAPDGRQMNLEAFWRKRLPGNRDVKLSWLGIREPGHQADAPPMQVLMGQWQQRF</sequence>
<dbReference type="Gene3D" id="3.40.50.200">
    <property type="entry name" value="Peptidase S8/S53 domain"/>
    <property type="match status" value="1"/>
</dbReference>
<feature type="active site" description="Charge relay system" evidence="5">
    <location>
        <position position="467"/>
    </location>
</feature>
<feature type="signal peptide" evidence="8">
    <location>
        <begin position="1"/>
        <end position="25"/>
    </location>
</feature>
<dbReference type="InterPro" id="IPR023828">
    <property type="entry name" value="Peptidase_S8_Ser-AS"/>
</dbReference>
<accession>A0ABQ1PL58</accession>